<dbReference type="Proteomes" id="UP000076420">
    <property type="component" value="Unassembled WGS sequence"/>
</dbReference>
<dbReference type="STRING" id="6526.A0A2C9LH09"/>
<evidence type="ECO:0000256" key="1">
    <source>
        <dbReference type="ARBA" id="ARBA00022468"/>
    </source>
</evidence>
<dbReference type="OrthoDB" id="6088507at2759"/>
<feature type="domain" description="Rho-GAP" evidence="2">
    <location>
        <begin position="1"/>
        <end position="176"/>
    </location>
</feature>
<dbReference type="Gene3D" id="1.10.555.10">
    <property type="entry name" value="Rho GTPase activation protein"/>
    <property type="match status" value="1"/>
</dbReference>
<dbReference type="GO" id="GO:0051056">
    <property type="term" value="P:regulation of small GTPase mediated signal transduction"/>
    <property type="evidence" value="ECO:0007669"/>
    <property type="project" value="TreeGrafter"/>
</dbReference>
<dbReference type="InterPro" id="IPR008936">
    <property type="entry name" value="Rho_GTPase_activation_prot"/>
</dbReference>
<dbReference type="PANTHER" id="PTHR14963:SF1">
    <property type="entry name" value="RHO GTPASE-ACTIVATING PROTEIN CONUNDRUM"/>
    <property type="match status" value="1"/>
</dbReference>
<dbReference type="PANTHER" id="PTHR14963">
    <property type="entry name" value="RHO GTPASE ACTIVATING PROTEIN 18,19-RELATED"/>
    <property type="match status" value="1"/>
</dbReference>
<evidence type="ECO:0000313" key="4">
    <source>
        <dbReference type="Proteomes" id="UP000076420"/>
    </source>
</evidence>
<dbReference type="SMART" id="SM00324">
    <property type="entry name" value="RhoGAP"/>
    <property type="match status" value="1"/>
</dbReference>
<evidence type="ECO:0000313" key="3">
    <source>
        <dbReference type="EnsemblMetazoa" id="BGLB030929-PA"/>
    </source>
</evidence>
<dbReference type="Pfam" id="PF00620">
    <property type="entry name" value="RhoGAP"/>
    <property type="match status" value="1"/>
</dbReference>
<accession>A0A2C9LH09</accession>
<organism evidence="3 4">
    <name type="scientific">Biomphalaria glabrata</name>
    <name type="common">Bloodfluke planorb</name>
    <name type="synonym">Freshwater snail</name>
    <dbReference type="NCBI Taxonomy" id="6526"/>
    <lineage>
        <taxon>Eukaryota</taxon>
        <taxon>Metazoa</taxon>
        <taxon>Spiralia</taxon>
        <taxon>Lophotrochozoa</taxon>
        <taxon>Mollusca</taxon>
        <taxon>Gastropoda</taxon>
        <taxon>Heterobranchia</taxon>
        <taxon>Euthyneura</taxon>
        <taxon>Panpulmonata</taxon>
        <taxon>Hygrophila</taxon>
        <taxon>Lymnaeoidea</taxon>
        <taxon>Planorbidae</taxon>
        <taxon>Biomphalaria</taxon>
    </lineage>
</organism>
<dbReference type="GO" id="GO:0030833">
    <property type="term" value="P:regulation of actin filament polymerization"/>
    <property type="evidence" value="ECO:0007669"/>
    <property type="project" value="TreeGrafter"/>
</dbReference>
<name>A0A2C9LH09_BIOGL</name>
<dbReference type="SUPFAM" id="SSF48350">
    <property type="entry name" value="GTPase activation domain, GAP"/>
    <property type="match status" value="1"/>
</dbReference>
<proteinExistence type="predicted"/>
<keyword evidence="1" id="KW-0343">GTPase activation</keyword>
<dbReference type="VEuPathDB" id="VectorBase:BGLAX_037313"/>
<reference evidence="3" key="1">
    <citation type="submission" date="2020-05" db="UniProtKB">
        <authorList>
            <consortium name="EnsemblMetazoa"/>
        </authorList>
    </citation>
    <scope>IDENTIFICATION</scope>
    <source>
        <strain evidence="3">BB02</strain>
    </source>
</reference>
<dbReference type="KEGG" id="bgt:106052445"/>
<dbReference type="PROSITE" id="PS50238">
    <property type="entry name" value="RHOGAP"/>
    <property type="match status" value="1"/>
</dbReference>
<dbReference type="EnsemblMetazoa" id="BGLB030929-RA">
    <property type="protein sequence ID" value="BGLB030929-PA"/>
    <property type="gene ID" value="BGLB030929"/>
</dbReference>
<dbReference type="GO" id="GO:0005096">
    <property type="term" value="F:GTPase activator activity"/>
    <property type="evidence" value="ECO:0007669"/>
    <property type="project" value="UniProtKB-KW"/>
</dbReference>
<dbReference type="AlphaFoldDB" id="A0A2C9LH09"/>
<dbReference type="InterPro" id="IPR000198">
    <property type="entry name" value="RhoGAP_dom"/>
</dbReference>
<dbReference type="GO" id="GO:0007165">
    <property type="term" value="P:signal transduction"/>
    <property type="evidence" value="ECO:0007669"/>
    <property type="project" value="InterPro"/>
</dbReference>
<sequence>MVRFIEENGMLVQGIFRVPGSAERIKAFRKELEENFYKIPNYSIYDHTNISELTVHEVSSAFKAFLRELPAYLISSERMECFPNIKTLPFTEQIKATNMFILSMKEEYRDTLQVFLRLMNLTIENKSVTQMDDQNLATCHAPNVFAMPKGSETDMTRINDNFGYFKTLTNYNKKLFAVPPNFISQIRQQYATGVSAKPKRKFISKLLGKKSKGEEIPPPREELMRLKEVQIEVHAPQMTRESAVITINESTTAKDVIYQYEAIPKTILEDARRNIAQGENEDRAIEYLCEVGGNIGQ</sequence>
<gene>
    <name evidence="3" type="primary">106052445</name>
</gene>
<protein>
    <recommendedName>
        <fullName evidence="2">Rho-GAP domain-containing protein</fullName>
    </recommendedName>
</protein>
<dbReference type="GO" id="GO:0005737">
    <property type="term" value="C:cytoplasm"/>
    <property type="evidence" value="ECO:0007669"/>
    <property type="project" value="TreeGrafter"/>
</dbReference>
<dbReference type="VEuPathDB" id="VectorBase:BGLB030929"/>
<evidence type="ECO:0000259" key="2">
    <source>
        <dbReference type="PROSITE" id="PS50238"/>
    </source>
</evidence>